<dbReference type="GeneID" id="65090366"/>
<gene>
    <name evidence="2" type="ORF">FMAN_11114</name>
</gene>
<reference evidence="3" key="1">
    <citation type="journal article" date="2016" name="Genome Biol. Evol.">
        <title>Comparative 'omics' of the Fusarium fujikuroi species complex highlights differences in genetic potential and metabolite synthesis.</title>
        <authorList>
            <person name="Niehaus E.-M."/>
            <person name="Muensterkoetter M."/>
            <person name="Proctor R.H."/>
            <person name="Brown D.W."/>
            <person name="Sharon A."/>
            <person name="Idan Y."/>
            <person name="Oren-Young L."/>
            <person name="Sieber C.M."/>
            <person name="Novak O."/>
            <person name="Pencik A."/>
            <person name="Tarkowska D."/>
            <person name="Hromadova K."/>
            <person name="Freeman S."/>
            <person name="Maymon M."/>
            <person name="Elazar M."/>
            <person name="Youssef S.A."/>
            <person name="El-Shabrawy E.S.M."/>
            <person name="Shalaby A.B.A."/>
            <person name="Houterman P."/>
            <person name="Brock N.L."/>
            <person name="Burkhardt I."/>
            <person name="Tsavkelova E.A."/>
            <person name="Dickschat J.S."/>
            <person name="Galuszka P."/>
            <person name="Gueldener U."/>
            <person name="Tudzynski B."/>
        </authorList>
    </citation>
    <scope>NUCLEOTIDE SEQUENCE [LARGE SCALE GENOMIC DNA]</scope>
    <source>
        <strain evidence="3">MRC7560</strain>
    </source>
</reference>
<organism evidence="2 3">
    <name type="scientific">Fusarium mangiferae</name>
    <name type="common">Mango malformation disease fungus</name>
    <dbReference type="NCBI Taxonomy" id="192010"/>
    <lineage>
        <taxon>Eukaryota</taxon>
        <taxon>Fungi</taxon>
        <taxon>Dikarya</taxon>
        <taxon>Ascomycota</taxon>
        <taxon>Pezizomycotina</taxon>
        <taxon>Sordariomycetes</taxon>
        <taxon>Hypocreomycetidae</taxon>
        <taxon>Hypocreales</taxon>
        <taxon>Nectriaceae</taxon>
        <taxon>Fusarium</taxon>
        <taxon>Fusarium fujikuroi species complex</taxon>
    </lineage>
</organism>
<comment type="caution">
    <text evidence="2">The sequence shown here is derived from an EMBL/GenBank/DDBJ whole genome shotgun (WGS) entry which is preliminary data.</text>
</comment>
<accession>A0A1L7TM92</accession>
<sequence>MCAKPCIIRVHYKTAKNLEPFPFSDLKNTYITIAEVQGSEVIPNDRDCLYTFIAAVSLKDNRIRTYSFLGQQIMPWPVHDASEKKWSLEDKVDGDYMLFYCEAGDAVPDFGTEEVVVLPEENPNLAFVNDALQQDINKRREAKRVQREKEERDREQDK</sequence>
<evidence type="ECO:0000256" key="1">
    <source>
        <dbReference type="SAM" id="MobiDB-lite"/>
    </source>
</evidence>
<keyword evidence="3" id="KW-1185">Reference proteome</keyword>
<proteinExistence type="predicted"/>
<evidence type="ECO:0000313" key="2">
    <source>
        <dbReference type="EMBL" id="CVK96785.1"/>
    </source>
</evidence>
<protein>
    <submittedName>
        <fullName evidence="2">Uncharacterized protein</fullName>
    </submittedName>
</protein>
<dbReference type="EMBL" id="FCQH01000008">
    <property type="protein sequence ID" value="CVK96785.1"/>
    <property type="molecule type" value="Genomic_DNA"/>
</dbReference>
<name>A0A1L7TM92_FUSMA</name>
<evidence type="ECO:0000313" key="3">
    <source>
        <dbReference type="Proteomes" id="UP000184255"/>
    </source>
</evidence>
<dbReference type="AlphaFoldDB" id="A0A1L7TM92"/>
<feature type="region of interest" description="Disordered" evidence="1">
    <location>
        <begin position="138"/>
        <end position="158"/>
    </location>
</feature>
<dbReference type="VEuPathDB" id="FungiDB:FMAN_11114"/>
<dbReference type="Proteomes" id="UP000184255">
    <property type="component" value="Unassembled WGS sequence"/>
</dbReference>
<dbReference type="RefSeq" id="XP_041684203.1">
    <property type="nucleotide sequence ID" value="XM_041833884.1"/>
</dbReference>